<name>A0AAV9CVM3_ACOCL</name>
<proteinExistence type="predicted"/>
<reference evidence="1" key="2">
    <citation type="submission" date="2023-06" db="EMBL/GenBank/DDBJ databases">
        <authorList>
            <person name="Ma L."/>
            <person name="Liu K.-W."/>
            <person name="Li Z."/>
            <person name="Hsiao Y.-Y."/>
            <person name="Qi Y."/>
            <person name="Fu T."/>
            <person name="Tang G."/>
            <person name="Zhang D."/>
            <person name="Sun W.-H."/>
            <person name="Liu D.-K."/>
            <person name="Li Y."/>
            <person name="Chen G.-Z."/>
            <person name="Liu X.-D."/>
            <person name="Liao X.-Y."/>
            <person name="Jiang Y.-T."/>
            <person name="Yu X."/>
            <person name="Hao Y."/>
            <person name="Huang J."/>
            <person name="Zhao X.-W."/>
            <person name="Ke S."/>
            <person name="Chen Y.-Y."/>
            <person name="Wu W.-L."/>
            <person name="Hsu J.-L."/>
            <person name="Lin Y.-F."/>
            <person name="Huang M.-D."/>
            <person name="Li C.-Y."/>
            <person name="Huang L."/>
            <person name="Wang Z.-W."/>
            <person name="Zhao X."/>
            <person name="Zhong W.-Y."/>
            <person name="Peng D.-H."/>
            <person name="Ahmad S."/>
            <person name="Lan S."/>
            <person name="Zhang J.-S."/>
            <person name="Tsai W.-C."/>
            <person name="Van De Peer Y."/>
            <person name="Liu Z.-J."/>
        </authorList>
    </citation>
    <scope>NUCLEOTIDE SEQUENCE</scope>
    <source>
        <strain evidence="1">CP</strain>
        <tissue evidence="1">Leaves</tissue>
    </source>
</reference>
<sequence>MESDSADPELHVRQDEEYLFGLYEAKLIAEKLNMKVIQNRRMEEGMIMSKSKRKLLENFSNLSSKFAVIGRGN</sequence>
<reference evidence="1" key="1">
    <citation type="journal article" date="2023" name="Nat. Commun.">
        <title>Diploid and tetraploid genomes of Acorus and the evolution of monocots.</title>
        <authorList>
            <person name="Ma L."/>
            <person name="Liu K.W."/>
            <person name="Li Z."/>
            <person name="Hsiao Y.Y."/>
            <person name="Qi Y."/>
            <person name="Fu T."/>
            <person name="Tang G.D."/>
            <person name="Zhang D."/>
            <person name="Sun W.H."/>
            <person name="Liu D.K."/>
            <person name="Li Y."/>
            <person name="Chen G.Z."/>
            <person name="Liu X.D."/>
            <person name="Liao X.Y."/>
            <person name="Jiang Y.T."/>
            <person name="Yu X."/>
            <person name="Hao Y."/>
            <person name="Huang J."/>
            <person name="Zhao X.W."/>
            <person name="Ke S."/>
            <person name="Chen Y.Y."/>
            <person name="Wu W.L."/>
            <person name="Hsu J.L."/>
            <person name="Lin Y.F."/>
            <person name="Huang M.D."/>
            <person name="Li C.Y."/>
            <person name="Huang L."/>
            <person name="Wang Z.W."/>
            <person name="Zhao X."/>
            <person name="Zhong W.Y."/>
            <person name="Peng D.H."/>
            <person name="Ahmad S."/>
            <person name="Lan S."/>
            <person name="Zhang J.S."/>
            <person name="Tsai W.C."/>
            <person name="Van de Peer Y."/>
            <person name="Liu Z.J."/>
        </authorList>
    </citation>
    <scope>NUCLEOTIDE SEQUENCE</scope>
    <source>
        <strain evidence="1">CP</strain>
    </source>
</reference>
<evidence type="ECO:0000313" key="1">
    <source>
        <dbReference type="EMBL" id="KAK1292855.1"/>
    </source>
</evidence>
<organism evidence="1 2">
    <name type="scientific">Acorus calamus</name>
    <name type="common">Sweet flag</name>
    <dbReference type="NCBI Taxonomy" id="4465"/>
    <lineage>
        <taxon>Eukaryota</taxon>
        <taxon>Viridiplantae</taxon>
        <taxon>Streptophyta</taxon>
        <taxon>Embryophyta</taxon>
        <taxon>Tracheophyta</taxon>
        <taxon>Spermatophyta</taxon>
        <taxon>Magnoliopsida</taxon>
        <taxon>Liliopsida</taxon>
        <taxon>Acoraceae</taxon>
        <taxon>Acorus</taxon>
    </lineage>
</organism>
<keyword evidence="2" id="KW-1185">Reference proteome</keyword>
<comment type="caution">
    <text evidence="1">The sequence shown here is derived from an EMBL/GenBank/DDBJ whole genome shotgun (WGS) entry which is preliminary data.</text>
</comment>
<protein>
    <submittedName>
        <fullName evidence="1">Uncharacterized protein</fullName>
    </submittedName>
</protein>
<dbReference type="EMBL" id="JAUJYO010000017">
    <property type="protein sequence ID" value="KAK1292855.1"/>
    <property type="molecule type" value="Genomic_DNA"/>
</dbReference>
<dbReference type="AlphaFoldDB" id="A0AAV9CVM3"/>
<evidence type="ECO:0000313" key="2">
    <source>
        <dbReference type="Proteomes" id="UP001180020"/>
    </source>
</evidence>
<gene>
    <name evidence="1" type="ORF">QJS10_CPB17g01832</name>
</gene>
<dbReference type="Proteomes" id="UP001180020">
    <property type="component" value="Unassembled WGS sequence"/>
</dbReference>
<accession>A0AAV9CVM3</accession>